<keyword evidence="2" id="KW-1185">Reference proteome</keyword>
<name>A0ACA9LBP9_9GLOM</name>
<evidence type="ECO:0000313" key="1">
    <source>
        <dbReference type="EMBL" id="CAG8520719.1"/>
    </source>
</evidence>
<accession>A0ACA9LBP9</accession>
<proteinExistence type="predicted"/>
<gene>
    <name evidence="1" type="ORF">RPERSI_LOCUS2688</name>
</gene>
<feature type="non-terminal residue" evidence="1">
    <location>
        <position position="40"/>
    </location>
</feature>
<dbReference type="EMBL" id="CAJVQC010003033">
    <property type="protein sequence ID" value="CAG8520719.1"/>
    <property type="molecule type" value="Genomic_DNA"/>
</dbReference>
<reference evidence="1" key="1">
    <citation type="submission" date="2021-06" db="EMBL/GenBank/DDBJ databases">
        <authorList>
            <person name="Kallberg Y."/>
            <person name="Tangrot J."/>
            <person name="Rosling A."/>
        </authorList>
    </citation>
    <scope>NUCLEOTIDE SEQUENCE</scope>
    <source>
        <strain evidence="1">MA461A</strain>
    </source>
</reference>
<evidence type="ECO:0000313" key="2">
    <source>
        <dbReference type="Proteomes" id="UP000789920"/>
    </source>
</evidence>
<organism evidence="1 2">
    <name type="scientific">Racocetra persica</name>
    <dbReference type="NCBI Taxonomy" id="160502"/>
    <lineage>
        <taxon>Eukaryota</taxon>
        <taxon>Fungi</taxon>
        <taxon>Fungi incertae sedis</taxon>
        <taxon>Mucoromycota</taxon>
        <taxon>Glomeromycotina</taxon>
        <taxon>Glomeromycetes</taxon>
        <taxon>Diversisporales</taxon>
        <taxon>Gigasporaceae</taxon>
        <taxon>Racocetra</taxon>
    </lineage>
</organism>
<dbReference type="Proteomes" id="UP000789920">
    <property type="component" value="Unassembled WGS sequence"/>
</dbReference>
<comment type="caution">
    <text evidence="1">The sequence shown here is derived from an EMBL/GenBank/DDBJ whole genome shotgun (WGS) entry which is preliminary data.</text>
</comment>
<sequence length="40" mass="4304">MDDANLENADMEEVFASEATKTKNITNNFKAGVDGVGLDK</sequence>
<protein>
    <submittedName>
        <fullName evidence="1">25577_t:CDS:1</fullName>
    </submittedName>
</protein>